<dbReference type="EMBL" id="JBHTBR010000002">
    <property type="protein sequence ID" value="MFC7290733.1"/>
    <property type="molecule type" value="Genomic_DNA"/>
</dbReference>
<organism evidence="1 2">
    <name type="scientific">Hirschia litorea</name>
    <dbReference type="NCBI Taxonomy" id="1199156"/>
    <lineage>
        <taxon>Bacteria</taxon>
        <taxon>Pseudomonadati</taxon>
        <taxon>Pseudomonadota</taxon>
        <taxon>Alphaproteobacteria</taxon>
        <taxon>Hyphomonadales</taxon>
        <taxon>Hyphomonadaceae</taxon>
        <taxon>Hirschia</taxon>
    </lineage>
</organism>
<evidence type="ECO:0000313" key="2">
    <source>
        <dbReference type="Proteomes" id="UP001596492"/>
    </source>
</evidence>
<dbReference type="Proteomes" id="UP001596492">
    <property type="component" value="Unassembled WGS sequence"/>
</dbReference>
<dbReference type="Gene3D" id="3.40.50.1400">
    <property type="match status" value="2"/>
</dbReference>
<dbReference type="RefSeq" id="WP_382165875.1">
    <property type="nucleotide sequence ID" value="NZ_JBHTBR010000002.1"/>
</dbReference>
<name>A0ABW2II41_9PROT</name>
<accession>A0ABW2II41</accession>
<evidence type="ECO:0000313" key="1">
    <source>
        <dbReference type="EMBL" id="MFC7290733.1"/>
    </source>
</evidence>
<dbReference type="SUPFAM" id="SSF53800">
    <property type="entry name" value="Chelatase"/>
    <property type="match status" value="1"/>
</dbReference>
<sequence>MDDLSTIEIILCAHGDRRGSFTERNSNLKSVVDYIKSEIAPKSCQIALLSEQGSLEAALAEVDFKVTLILPLIFSDGYFYKKIEKSVGGLGGDASNLIRVAAPLCDWPELSECLVGKVPEGGVLLVAHGSQRSSASRLANERLAARLSDFSKLSVTCAYLEEEPYADQVLADSKEALCVVGLFLGSGLHGAEDWSLAISKSAVDPVASFTIGGMPEFPALVCRKIKKIYRDKDSNSYLTD</sequence>
<keyword evidence="2" id="KW-1185">Reference proteome</keyword>
<comment type="caution">
    <text evidence="1">The sequence shown here is derived from an EMBL/GenBank/DDBJ whole genome shotgun (WGS) entry which is preliminary data.</text>
</comment>
<protein>
    <submittedName>
        <fullName evidence="1">Sirohydrochlorin chelatase</fullName>
    </submittedName>
</protein>
<gene>
    <name evidence="1" type="ORF">ACFQS8_03820</name>
</gene>
<proteinExistence type="predicted"/>
<reference evidence="2" key="1">
    <citation type="journal article" date="2019" name="Int. J. Syst. Evol. Microbiol.">
        <title>The Global Catalogue of Microorganisms (GCM) 10K type strain sequencing project: providing services to taxonomists for standard genome sequencing and annotation.</title>
        <authorList>
            <consortium name="The Broad Institute Genomics Platform"/>
            <consortium name="The Broad Institute Genome Sequencing Center for Infectious Disease"/>
            <person name="Wu L."/>
            <person name="Ma J."/>
        </authorList>
    </citation>
    <scope>NUCLEOTIDE SEQUENCE [LARGE SCALE GENOMIC DNA]</scope>
    <source>
        <strain evidence="2">CCUG 51308</strain>
    </source>
</reference>